<name>A0A6I8N6W3_ORNAN</name>
<evidence type="ECO:0000256" key="2">
    <source>
        <dbReference type="SAM" id="MobiDB-lite"/>
    </source>
</evidence>
<dbReference type="InterPro" id="IPR055167">
    <property type="entry name" value="Rootletin-like_CC"/>
</dbReference>
<evidence type="ECO:0000259" key="3">
    <source>
        <dbReference type="Pfam" id="PF15035"/>
    </source>
</evidence>
<reference evidence="4" key="2">
    <citation type="submission" date="2025-09" db="UniProtKB">
        <authorList>
            <consortium name="Ensembl"/>
        </authorList>
    </citation>
    <scope>IDENTIFICATION</scope>
    <source>
        <strain evidence="4">Glennie</strain>
    </source>
</reference>
<dbReference type="Proteomes" id="UP000002279">
    <property type="component" value="Unplaced"/>
</dbReference>
<dbReference type="Pfam" id="PF15035">
    <property type="entry name" value="Rootletin"/>
    <property type="match status" value="1"/>
</dbReference>
<dbReference type="AlphaFoldDB" id="A0A6I8N6W3"/>
<feature type="domain" description="Rootletin-like coiled-coil" evidence="3">
    <location>
        <begin position="122"/>
        <end position="171"/>
    </location>
</feature>
<feature type="compositionally biased region" description="Basic and acidic residues" evidence="2">
    <location>
        <begin position="219"/>
        <end position="230"/>
    </location>
</feature>
<organism evidence="4 5">
    <name type="scientific">Ornithorhynchus anatinus</name>
    <name type="common">Duckbill platypus</name>
    <dbReference type="NCBI Taxonomy" id="9258"/>
    <lineage>
        <taxon>Eukaryota</taxon>
        <taxon>Metazoa</taxon>
        <taxon>Chordata</taxon>
        <taxon>Craniata</taxon>
        <taxon>Vertebrata</taxon>
        <taxon>Euteleostomi</taxon>
        <taxon>Mammalia</taxon>
        <taxon>Monotremata</taxon>
        <taxon>Ornithorhynchidae</taxon>
        <taxon>Ornithorhynchus</taxon>
    </lineage>
</organism>
<evidence type="ECO:0000313" key="5">
    <source>
        <dbReference type="Proteomes" id="UP000002279"/>
    </source>
</evidence>
<dbReference type="Bgee" id="ENSOANG00000038804">
    <property type="expression patterns" value="Expressed in fibroblast and 5 other cell types or tissues"/>
</dbReference>
<keyword evidence="1" id="KW-0175">Coiled coil</keyword>
<dbReference type="GeneTree" id="ENSGT00940000161056"/>
<protein>
    <recommendedName>
        <fullName evidence="3">Rootletin-like coiled-coil domain-containing protein</fullName>
    </recommendedName>
</protein>
<evidence type="ECO:0000256" key="1">
    <source>
        <dbReference type="ARBA" id="ARBA00023054"/>
    </source>
</evidence>
<feature type="compositionally biased region" description="Basic and acidic residues" evidence="2">
    <location>
        <begin position="241"/>
        <end position="251"/>
    </location>
</feature>
<reference evidence="4" key="1">
    <citation type="submission" date="2025-08" db="UniProtKB">
        <authorList>
            <consortium name="Ensembl"/>
        </authorList>
    </citation>
    <scope>IDENTIFICATION</scope>
    <source>
        <strain evidence="4">Glennie</strain>
    </source>
</reference>
<sequence>MEQEVGAAEGSSRSGAPRPAPALAADGRAYSGGLTGTVSRLPSPRESPGASPQKWGDPPGPWGSRPGGVRAPTGKGGRNKTDRWAGGYPALTVARARERGPWVPGPGRGAPLRPGPPPSDPQFFEGYLKGERGRLLGLWREVVTFRRHFLEMKTATDRDLSVLRAEQVRLSGSLLASCRGLTAGARARRPTGEERPAQSPPSETGKESPEGPGTETQEDVEKTELRDRASELSALLARAQKRSEEREREAMRPGATVAPGPVSADGARTGLGPLGRGAEGEGVGGGGPPRFPGGSSTPSRERPPRGPAAGPRPTTRSGPRAGWGAVGGPRSGWGASCSASPPPAPETPRCLGAAAQNI</sequence>
<feature type="compositionally biased region" description="Gly residues" evidence="2">
    <location>
        <begin position="272"/>
        <end position="288"/>
    </location>
</feature>
<feature type="compositionally biased region" description="Low complexity" evidence="2">
    <location>
        <begin position="307"/>
        <end position="316"/>
    </location>
</feature>
<dbReference type="Ensembl" id="ENSOANT00000061735.1">
    <property type="protein sequence ID" value="ENSOANP00000036711.1"/>
    <property type="gene ID" value="ENSOANG00000038804.1"/>
</dbReference>
<feature type="region of interest" description="Disordered" evidence="2">
    <location>
        <begin position="182"/>
        <end position="358"/>
    </location>
</feature>
<feature type="region of interest" description="Disordered" evidence="2">
    <location>
        <begin position="1"/>
        <end position="123"/>
    </location>
</feature>
<proteinExistence type="predicted"/>
<dbReference type="InParanoid" id="A0A6I8N6W3"/>
<accession>A0A6I8N6W3</accession>
<keyword evidence="5" id="KW-1185">Reference proteome</keyword>
<evidence type="ECO:0000313" key="4">
    <source>
        <dbReference type="Ensembl" id="ENSOANP00000036711.1"/>
    </source>
</evidence>